<keyword evidence="8 13" id="KW-0067">ATP-binding</keyword>
<dbReference type="PANTHER" id="PTHR43472">
    <property type="entry name" value="PHOSPHORIBOSYLAMINE--GLYCINE LIGASE"/>
    <property type="match status" value="1"/>
</dbReference>
<evidence type="ECO:0000313" key="15">
    <source>
        <dbReference type="EMBL" id="KWT84109.1"/>
    </source>
</evidence>
<dbReference type="Pfam" id="PF02844">
    <property type="entry name" value="GARS_N"/>
    <property type="match status" value="1"/>
</dbReference>
<dbReference type="Proteomes" id="UP000060487">
    <property type="component" value="Unassembled WGS sequence"/>
</dbReference>
<proteinExistence type="inferred from homology"/>
<organism evidence="15 16">
    <name type="scientific">Candidatus Magnetominusculus xianensis</name>
    <dbReference type="NCBI Taxonomy" id="1748249"/>
    <lineage>
        <taxon>Bacteria</taxon>
        <taxon>Pseudomonadati</taxon>
        <taxon>Nitrospirota</taxon>
        <taxon>Nitrospiria</taxon>
        <taxon>Nitrospirales</taxon>
        <taxon>Nitrospiraceae</taxon>
        <taxon>Candidatus Magnetominusculus</taxon>
    </lineage>
</organism>
<comment type="catalytic activity">
    <reaction evidence="12">
        <text>5-phospho-beta-D-ribosylamine + glycine + ATP = N(1)-(5-phospho-beta-D-ribosyl)glycinamide + ADP + phosphate + H(+)</text>
        <dbReference type="Rhea" id="RHEA:17453"/>
        <dbReference type="ChEBI" id="CHEBI:15378"/>
        <dbReference type="ChEBI" id="CHEBI:30616"/>
        <dbReference type="ChEBI" id="CHEBI:43474"/>
        <dbReference type="ChEBI" id="CHEBI:57305"/>
        <dbReference type="ChEBI" id="CHEBI:58681"/>
        <dbReference type="ChEBI" id="CHEBI:143788"/>
        <dbReference type="ChEBI" id="CHEBI:456216"/>
        <dbReference type="EC" id="6.3.4.13"/>
    </reaction>
</comment>
<dbReference type="InterPro" id="IPR011054">
    <property type="entry name" value="Rudment_hybrid_motif"/>
</dbReference>
<dbReference type="EMBL" id="LNQR01000070">
    <property type="protein sequence ID" value="KWT84109.1"/>
    <property type="molecule type" value="Genomic_DNA"/>
</dbReference>
<dbReference type="InterPro" id="IPR016185">
    <property type="entry name" value="PreATP-grasp_dom_sf"/>
</dbReference>
<dbReference type="Gene3D" id="3.90.600.10">
    <property type="entry name" value="Phosphoribosylglycinamide synthetase, C-terminal domain"/>
    <property type="match status" value="1"/>
</dbReference>
<keyword evidence="16" id="KW-1185">Reference proteome</keyword>
<dbReference type="RefSeq" id="WP_085052642.1">
    <property type="nucleotide sequence ID" value="NZ_LNQR01000070.1"/>
</dbReference>
<evidence type="ECO:0000256" key="2">
    <source>
        <dbReference type="ARBA" id="ARBA00001946"/>
    </source>
</evidence>
<dbReference type="Gene3D" id="3.40.50.20">
    <property type="match status" value="1"/>
</dbReference>
<evidence type="ECO:0000256" key="4">
    <source>
        <dbReference type="ARBA" id="ARBA00013255"/>
    </source>
</evidence>
<accession>A0ABR5SI64</accession>
<dbReference type="PROSITE" id="PS00184">
    <property type="entry name" value="GARS"/>
    <property type="match status" value="1"/>
</dbReference>
<sequence>MKVLVIGGGGREHALVWALRKCKRVDKVYCCPGNAGIAGLAECINSTDPYNIKALIDLVKCEWIDLTIVGPEVPLGLGIVDLFEREGLKIFGPKQQAAALETSKVFAKDFMRRHGIPTARYKVFTSYPEAEAYIRLMGAPIVIKADGLAAGKGVIVAGTYEEAENALKLIMTDRAFGDAGNKVIIEECLTGEEVSFMVITDGKTIVPIPTSQDHKRVFDNDKGPNTGGMGAYSPAPVVDNALQEIIMETIMRPTISLLAKDGIKYKGVLYAGLMIHEGRPYVLEYNCRFGDPEAQAILMRLASDITDICLSVHDGTLETASIQWKPEAAVGVVIAAGGYPGNFQRGKQITGLESITPSDDVFVFHSGTTFDNGSLVTSSGRVLTVTALGNNISEAKDNAYKAVAKIQFEAMHYRTDIAARALSNCP</sequence>
<dbReference type="InterPro" id="IPR000115">
    <property type="entry name" value="PRibGlycinamide_synth"/>
</dbReference>
<reference evidence="15 16" key="1">
    <citation type="submission" date="2015-11" db="EMBL/GenBank/DDBJ databases">
        <authorList>
            <person name="Lin W."/>
        </authorList>
    </citation>
    <scope>NUCLEOTIDE SEQUENCE [LARGE SCALE GENOMIC DNA]</scope>
    <source>
        <strain evidence="15 16">HCH-1</strain>
    </source>
</reference>
<dbReference type="SUPFAM" id="SSF51246">
    <property type="entry name" value="Rudiment single hybrid motif"/>
    <property type="match status" value="1"/>
</dbReference>
<comment type="pathway">
    <text evidence="3 12">Purine metabolism; IMP biosynthesis via de novo pathway; N(1)-(5-phospho-D-ribosyl)glycinamide from 5-phospho-alpha-D-ribose 1-diphosphate: step 2/2.</text>
</comment>
<dbReference type="PANTHER" id="PTHR43472:SF1">
    <property type="entry name" value="PHOSPHORIBOSYLAMINE--GLYCINE LIGASE, CHLOROPLASTIC"/>
    <property type="match status" value="1"/>
</dbReference>
<dbReference type="Pfam" id="PF01071">
    <property type="entry name" value="GARS_A"/>
    <property type="match status" value="1"/>
</dbReference>
<evidence type="ECO:0000256" key="10">
    <source>
        <dbReference type="ARBA" id="ARBA00042242"/>
    </source>
</evidence>
<dbReference type="InterPro" id="IPR037123">
    <property type="entry name" value="PRibGlycinamide_synth_C_sf"/>
</dbReference>
<evidence type="ECO:0000256" key="3">
    <source>
        <dbReference type="ARBA" id="ARBA00005174"/>
    </source>
</evidence>
<protein>
    <recommendedName>
        <fullName evidence="4 12">Phosphoribosylamine--glycine ligase</fullName>
        <ecNumber evidence="4 12">6.3.4.13</ecNumber>
    </recommendedName>
    <alternativeName>
        <fullName evidence="12">GARS</fullName>
    </alternativeName>
    <alternativeName>
        <fullName evidence="10 12">Glycinamide ribonucleotide synthetase</fullName>
    </alternativeName>
    <alternativeName>
        <fullName evidence="11 12">Phosphoribosylglycinamide synthetase</fullName>
    </alternativeName>
</protein>
<dbReference type="Pfam" id="PF02843">
    <property type="entry name" value="GARS_C"/>
    <property type="match status" value="1"/>
</dbReference>
<dbReference type="PROSITE" id="PS50975">
    <property type="entry name" value="ATP_GRASP"/>
    <property type="match status" value="1"/>
</dbReference>
<dbReference type="SUPFAM" id="SSF56059">
    <property type="entry name" value="Glutathione synthetase ATP-binding domain-like"/>
    <property type="match status" value="1"/>
</dbReference>
<dbReference type="Gene3D" id="3.30.470.20">
    <property type="entry name" value="ATP-grasp fold, B domain"/>
    <property type="match status" value="1"/>
</dbReference>
<keyword evidence="6 13" id="KW-0547">Nucleotide-binding</keyword>
<evidence type="ECO:0000256" key="8">
    <source>
        <dbReference type="ARBA" id="ARBA00022840"/>
    </source>
</evidence>
<evidence type="ECO:0000256" key="6">
    <source>
        <dbReference type="ARBA" id="ARBA00022741"/>
    </source>
</evidence>
<name>A0ABR5SI64_9BACT</name>
<dbReference type="InterPro" id="IPR020561">
    <property type="entry name" value="PRibGlycinamid_synth_ATP-grasp"/>
</dbReference>
<gene>
    <name evidence="12 15" type="primary">purD</name>
    <name evidence="15" type="ORF">ASN18_2037</name>
</gene>
<feature type="domain" description="ATP-grasp" evidence="14">
    <location>
        <begin position="108"/>
        <end position="314"/>
    </location>
</feature>
<dbReference type="SMART" id="SM01210">
    <property type="entry name" value="GARS_C"/>
    <property type="match status" value="1"/>
</dbReference>
<dbReference type="InterPro" id="IPR020562">
    <property type="entry name" value="PRibGlycinamide_synth_N"/>
</dbReference>
<comment type="cofactor">
    <cofactor evidence="2">
        <name>Mg(2+)</name>
        <dbReference type="ChEBI" id="CHEBI:18420"/>
    </cofactor>
</comment>
<evidence type="ECO:0000259" key="14">
    <source>
        <dbReference type="PROSITE" id="PS50975"/>
    </source>
</evidence>
<keyword evidence="5 12" id="KW-0436">Ligase</keyword>
<evidence type="ECO:0000256" key="11">
    <source>
        <dbReference type="ARBA" id="ARBA00042864"/>
    </source>
</evidence>
<dbReference type="InterPro" id="IPR020559">
    <property type="entry name" value="PRibGlycinamide_synth_CS"/>
</dbReference>
<dbReference type="HAMAP" id="MF_00138">
    <property type="entry name" value="GARS"/>
    <property type="match status" value="1"/>
</dbReference>
<evidence type="ECO:0000256" key="5">
    <source>
        <dbReference type="ARBA" id="ARBA00022598"/>
    </source>
</evidence>
<dbReference type="EC" id="6.3.4.13" evidence="4 12"/>
<evidence type="ECO:0000256" key="9">
    <source>
        <dbReference type="ARBA" id="ARBA00038345"/>
    </source>
</evidence>
<evidence type="ECO:0000256" key="13">
    <source>
        <dbReference type="PROSITE-ProRule" id="PRU00409"/>
    </source>
</evidence>
<dbReference type="SMART" id="SM01209">
    <property type="entry name" value="GARS_A"/>
    <property type="match status" value="1"/>
</dbReference>
<comment type="similarity">
    <text evidence="9 12">Belongs to the GARS family.</text>
</comment>
<dbReference type="SUPFAM" id="SSF52440">
    <property type="entry name" value="PreATP-grasp domain"/>
    <property type="match status" value="1"/>
</dbReference>
<comment type="caution">
    <text evidence="15">The sequence shown here is derived from an EMBL/GenBank/DDBJ whole genome shotgun (WGS) entry which is preliminary data.</text>
</comment>
<dbReference type="InterPro" id="IPR020560">
    <property type="entry name" value="PRibGlycinamide_synth_C-dom"/>
</dbReference>
<dbReference type="InterPro" id="IPR011761">
    <property type="entry name" value="ATP-grasp"/>
</dbReference>
<dbReference type="GO" id="GO:0004637">
    <property type="term" value="F:phosphoribosylamine-glycine ligase activity"/>
    <property type="evidence" value="ECO:0007669"/>
    <property type="project" value="UniProtKB-EC"/>
</dbReference>
<dbReference type="InterPro" id="IPR013815">
    <property type="entry name" value="ATP_grasp_subdomain_1"/>
</dbReference>
<keyword evidence="7 12" id="KW-0658">Purine biosynthesis</keyword>
<evidence type="ECO:0000256" key="7">
    <source>
        <dbReference type="ARBA" id="ARBA00022755"/>
    </source>
</evidence>
<evidence type="ECO:0000256" key="1">
    <source>
        <dbReference type="ARBA" id="ARBA00001936"/>
    </source>
</evidence>
<comment type="cofactor">
    <cofactor evidence="1">
        <name>Mn(2+)</name>
        <dbReference type="ChEBI" id="CHEBI:29035"/>
    </cofactor>
</comment>
<dbReference type="NCBIfam" id="TIGR00877">
    <property type="entry name" value="purD"/>
    <property type="match status" value="1"/>
</dbReference>
<evidence type="ECO:0000256" key="12">
    <source>
        <dbReference type="HAMAP-Rule" id="MF_00138"/>
    </source>
</evidence>
<dbReference type="Gene3D" id="3.30.1490.20">
    <property type="entry name" value="ATP-grasp fold, A domain"/>
    <property type="match status" value="1"/>
</dbReference>
<evidence type="ECO:0000313" key="16">
    <source>
        <dbReference type="Proteomes" id="UP000060487"/>
    </source>
</evidence>